<dbReference type="Gene3D" id="1.20.1070.10">
    <property type="entry name" value="Rhodopsin 7-helix transmembrane proteins"/>
    <property type="match status" value="1"/>
</dbReference>
<dbReference type="PANTHER" id="PTHR26453">
    <property type="entry name" value="OLFACTORY RECEPTOR"/>
    <property type="match status" value="1"/>
</dbReference>
<evidence type="ECO:0000256" key="10">
    <source>
        <dbReference type="ARBA" id="ARBA00023224"/>
    </source>
</evidence>
<dbReference type="SUPFAM" id="SSF81321">
    <property type="entry name" value="Family A G protein-coupled receptor-like"/>
    <property type="match status" value="1"/>
</dbReference>
<sequence>MCLLNPNNTNVTFFIIHGLADLAGHRMIFFSILLIIFTVTDPKLRSPMYFFLYNLSFVDMLFTSSIIPNMLAGFLMDQLTISFNGCFLQMFFFINLSVTGRAILTVMAYDRYLAICNPLRYTAIMTRPVQVLLVVGAWGFGALCPLPATTMALQQRYCGPNVIRHGWCDPSSLRRLVCADSSVDNIVSLAFALVALLSTGILILTSYILIFVTMSSMAVTQRLKALATCTAHLTVVSFSYREHLFFFYLGPLITHHPYEFCVRIIVSVLYSALTPFLNPIVYSLRNKDLQDAIRRIGANICSIATSYSQVLHLAN</sequence>
<comment type="subcellular location">
    <subcellularLocation>
        <location evidence="1">Cell membrane</location>
        <topology evidence="1">Multi-pass membrane protein</topology>
    </subcellularLocation>
</comment>
<dbReference type="CDD" id="cd13954">
    <property type="entry name" value="7tmA_OR"/>
    <property type="match status" value="1"/>
</dbReference>
<dbReference type="Pfam" id="PF13853">
    <property type="entry name" value="7tm_4"/>
    <property type="match status" value="1"/>
</dbReference>
<dbReference type="InterPro" id="IPR000276">
    <property type="entry name" value="GPCR_Rhodpsn"/>
</dbReference>
<keyword evidence="14" id="KW-1185">Reference proteome</keyword>
<evidence type="ECO:0000256" key="5">
    <source>
        <dbReference type="ARBA" id="ARBA00022725"/>
    </source>
</evidence>
<dbReference type="GO" id="GO:0004930">
    <property type="term" value="F:G protein-coupled receptor activity"/>
    <property type="evidence" value="ECO:0007669"/>
    <property type="project" value="UniProtKB-KW"/>
</dbReference>
<dbReference type="PRINTS" id="PR00245">
    <property type="entry name" value="OLFACTORYR"/>
</dbReference>
<keyword evidence="9" id="KW-0675">Receptor</keyword>
<organism evidence="13 14">
    <name type="scientific">Cyprinodon variegatus</name>
    <name type="common">Sheepshead minnow</name>
    <dbReference type="NCBI Taxonomy" id="28743"/>
    <lineage>
        <taxon>Eukaryota</taxon>
        <taxon>Metazoa</taxon>
        <taxon>Chordata</taxon>
        <taxon>Craniata</taxon>
        <taxon>Vertebrata</taxon>
        <taxon>Euteleostomi</taxon>
        <taxon>Actinopterygii</taxon>
        <taxon>Neopterygii</taxon>
        <taxon>Teleostei</taxon>
        <taxon>Neoteleostei</taxon>
        <taxon>Acanthomorphata</taxon>
        <taxon>Ovalentaria</taxon>
        <taxon>Atherinomorphae</taxon>
        <taxon>Cyprinodontiformes</taxon>
        <taxon>Cyprinodontidae</taxon>
        <taxon>Cyprinodon</taxon>
    </lineage>
</organism>
<feature type="domain" description="G-protein coupled receptors family 1 profile" evidence="12">
    <location>
        <begin position="30"/>
        <end position="282"/>
    </location>
</feature>
<dbReference type="InterPro" id="IPR017452">
    <property type="entry name" value="GPCR_Rhodpsn_7TM"/>
</dbReference>
<protein>
    <submittedName>
        <fullName evidence="13">Olfactory receptor family 6 subfamily Q member 1</fullName>
    </submittedName>
</protein>
<keyword evidence="5" id="KW-0552">Olfaction</keyword>
<feature type="transmembrane region" description="Helical" evidence="11">
    <location>
        <begin position="260"/>
        <end position="284"/>
    </location>
</feature>
<keyword evidence="4 11" id="KW-0812">Transmembrane</keyword>
<evidence type="ECO:0000256" key="3">
    <source>
        <dbReference type="ARBA" id="ARBA00022606"/>
    </source>
</evidence>
<evidence type="ECO:0000313" key="14">
    <source>
        <dbReference type="Proteomes" id="UP000265020"/>
    </source>
</evidence>
<feature type="transmembrane region" description="Helical" evidence="11">
    <location>
        <begin position="49"/>
        <end position="67"/>
    </location>
</feature>
<reference evidence="13" key="1">
    <citation type="submission" date="2025-08" db="UniProtKB">
        <authorList>
            <consortium name="Ensembl"/>
        </authorList>
    </citation>
    <scope>IDENTIFICATION</scope>
</reference>
<evidence type="ECO:0000313" key="13">
    <source>
        <dbReference type="Ensembl" id="ENSCVAP00000007617.1"/>
    </source>
</evidence>
<evidence type="ECO:0000256" key="2">
    <source>
        <dbReference type="ARBA" id="ARBA00022475"/>
    </source>
</evidence>
<reference evidence="13" key="2">
    <citation type="submission" date="2025-09" db="UniProtKB">
        <authorList>
            <consortium name="Ensembl"/>
        </authorList>
    </citation>
    <scope>IDENTIFICATION</scope>
</reference>
<evidence type="ECO:0000256" key="9">
    <source>
        <dbReference type="ARBA" id="ARBA00023170"/>
    </source>
</evidence>
<feature type="transmembrane region" description="Helical" evidence="11">
    <location>
        <begin position="87"/>
        <end position="109"/>
    </location>
</feature>
<accession>A0A3Q2CQ72</accession>
<dbReference type="Ensembl" id="ENSCVAT00000003007.1">
    <property type="protein sequence ID" value="ENSCVAP00000007617.1"/>
    <property type="gene ID" value="ENSCVAG00000009397.1"/>
</dbReference>
<keyword evidence="8 11" id="KW-0472">Membrane</keyword>
<evidence type="ECO:0000256" key="7">
    <source>
        <dbReference type="ARBA" id="ARBA00023040"/>
    </source>
</evidence>
<evidence type="ECO:0000256" key="6">
    <source>
        <dbReference type="ARBA" id="ARBA00022989"/>
    </source>
</evidence>
<dbReference type="GO" id="GO:0004984">
    <property type="term" value="F:olfactory receptor activity"/>
    <property type="evidence" value="ECO:0007669"/>
    <property type="project" value="InterPro"/>
</dbReference>
<dbReference type="GO" id="GO:0005886">
    <property type="term" value="C:plasma membrane"/>
    <property type="evidence" value="ECO:0007669"/>
    <property type="project" value="UniProtKB-SubCell"/>
</dbReference>
<dbReference type="FunFam" id="1.20.1070.10:FF:000015">
    <property type="entry name" value="Olfactory receptor"/>
    <property type="match status" value="1"/>
</dbReference>
<evidence type="ECO:0000256" key="4">
    <source>
        <dbReference type="ARBA" id="ARBA00022692"/>
    </source>
</evidence>
<keyword evidence="7" id="KW-0297">G-protein coupled receptor</keyword>
<keyword evidence="6 11" id="KW-1133">Transmembrane helix</keyword>
<evidence type="ECO:0000256" key="8">
    <source>
        <dbReference type="ARBA" id="ARBA00023136"/>
    </source>
</evidence>
<evidence type="ECO:0000256" key="11">
    <source>
        <dbReference type="SAM" id="Phobius"/>
    </source>
</evidence>
<evidence type="ECO:0000256" key="1">
    <source>
        <dbReference type="ARBA" id="ARBA00004651"/>
    </source>
</evidence>
<dbReference type="GeneTree" id="ENSGT01150000286948"/>
<feature type="transmembrane region" description="Helical" evidence="11">
    <location>
        <begin position="186"/>
        <end position="211"/>
    </location>
</feature>
<dbReference type="AlphaFoldDB" id="A0A3Q2CQ72"/>
<proteinExistence type="predicted"/>
<dbReference type="Proteomes" id="UP000265020">
    <property type="component" value="Unassembled WGS sequence"/>
</dbReference>
<feature type="transmembrane region" description="Helical" evidence="11">
    <location>
        <begin position="12"/>
        <end position="37"/>
    </location>
</feature>
<name>A0A3Q2CQ72_CYPVA</name>
<dbReference type="PRINTS" id="PR00237">
    <property type="entry name" value="GPCRRHODOPSN"/>
</dbReference>
<feature type="transmembrane region" description="Helical" evidence="11">
    <location>
        <begin position="129"/>
        <end position="148"/>
    </location>
</feature>
<keyword evidence="2" id="KW-1003">Cell membrane</keyword>
<feature type="transmembrane region" description="Helical" evidence="11">
    <location>
        <begin position="223"/>
        <end position="240"/>
    </location>
</feature>
<evidence type="ECO:0000259" key="12">
    <source>
        <dbReference type="PROSITE" id="PS50262"/>
    </source>
</evidence>
<dbReference type="InterPro" id="IPR000725">
    <property type="entry name" value="Olfact_rcpt"/>
</dbReference>
<keyword evidence="3" id="KW-0716">Sensory transduction</keyword>
<dbReference type="PROSITE" id="PS50262">
    <property type="entry name" value="G_PROTEIN_RECEP_F1_2"/>
    <property type="match status" value="1"/>
</dbReference>
<keyword evidence="10" id="KW-0807">Transducer</keyword>